<evidence type="ECO:0000256" key="1">
    <source>
        <dbReference type="ARBA" id="ARBA00007992"/>
    </source>
</evidence>
<evidence type="ECO:0000256" key="2">
    <source>
        <dbReference type="ARBA" id="ARBA00023002"/>
    </source>
</evidence>
<evidence type="ECO:0000256" key="3">
    <source>
        <dbReference type="ARBA" id="ARBA00023033"/>
    </source>
</evidence>
<evidence type="ECO:0008006" key="6">
    <source>
        <dbReference type="Google" id="ProtNLM"/>
    </source>
</evidence>
<dbReference type="GO" id="GO:0004497">
    <property type="term" value="F:monooxygenase activity"/>
    <property type="evidence" value="ECO:0007669"/>
    <property type="project" value="UniProtKB-KW"/>
</dbReference>
<reference evidence="4 5" key="1">
    <citation type="submission" date="2015-01" db="EMBL/GenBank/DDBJ databases">
        <title>The Genome Sequence of Exophiala xenobiotica CBS118157.</title>
        <authorList>
            <consortium name="The Broad Institute Genomics Platform"/>
            <person name="Cuomo C."/>
            <person name="de Hoog S."/>
            <person name="Gorbushina A."/>
            <person name="Stielow B."/>
            <person name="Teixiera M."/>
            <person name="Abouelleil A."/>
            <person name="Chapman S.B."/>
            <person name="Priest M."/>
            <person name="Young S.K."/>
            <person name="Wortman J."/>
            <person name="Nusbaum C."/>
            <person name="Birren B."/>
        </authorList>
    </citation>
    <scope>NUCLEOTIDE SEQUENCE [LARGE SCALE GENOMIC DNA]</scope>
    <source>
        <strain evidence="4 5">CBS 118157</strain>
    </source>
</reference>
<dbReference type="PANTHER" id="PTHR13789:SF309">
    <property type="entry name" value="PUTATIVE (AFU_ORTHOLOGUE AFUA_6G14510)-RELATED"/>
    <property type="match status" value="1"/>
</dbReference>
<dbReference type="HOGENOM" id="CLU_009665_6_4_1"/>
<dbReference type="Proteomes" id="UP000054342">
    <property type="component" value="Unassembled WGS sequence"/>
</dbReference>
<name>A0A0D2ESM7_9EURO</name>
<sequence>MWWRLQKGLLTFRSMTEVKVLIAGASIAGLASAIALGQLDKPNLKFNIQLYDKATGLREIGASIALSPNGLRTLERLGVHSALDHDVAFRGPSALHMIYRHWKTNDIVSVDQFVNVPDTKHQTARFHRAHLHQALLAHVPSENIHLHKAVKHGETFKPEHTLHYTGRTWIRSTFDASLVENMPDFPADSTHWRGPRYTFFASRLGRNMYSTVGNYDPKDFPAEGENFHWDQEGDVSFFRELYKDWNPVVKALADATPHVRMYSNFAGEPLDSWVFGSRVTSVGDAAHTHGGAHAAGGSLALDDSWALYLLVKHVLASLGPGQMPSVADIQLALTLYEKTRRPHTEQLVRSVLAGVGAAAPTTDAELRERMENRPSMTWLTEHDVEATLAKVLHDQDLIPCDREHHSVPSPSPLPRELRL</sequence>
<dbReference type="SUPFAM" id="SSF51905">
    <property type="entry name" value="FAD/NAD(P)-binding domain"/>
    <property type="match status" value="1"/>
</dbReference>
<comment type="similarity">
    <text evidence="1">Belongs to the paxM FAD-dependent monooxygenase family.</text>
</comment>
<dbReference type="OrthoDB" id="16820at2759"/>
<dbReference type="STRING" id="348802.A0A0D2ESM7"/>
<dbReference type="InterPro" id="IPR050493">
    <property type="entry name" value="FAD-dep_Monooxygenase_BioMet"/>
</dbReference>
<dbReference type="Gene3D" id="3.50.50.60">
    <property type="entry name" value="FAD/NAD(P)-binding domain"/>
    <property type="match status" value="2"/>
</dbReference>
<keyword evidence="5" id="KW-1185">Reference proteome</keyword>
<dbReference type="GeneID" id="25331509"/>
<keyword evidence="3" id="KW-0503">Monooxygenase</keyword>
<dbReference type="RefSeq" id="XP_013311398.1">
    <property type="nucleotide sequence ID" value="XM_013455944.1"/>
</dbReference>
<proteinExistence type="inferred from homology"/>
<dbReference type="AlphaFoldDB" id="A0A0D2ESM7"/>
<accession>A0A0D2ESM7</accession>
<dbReference type="PRINTS" id="PR00420">
    <property type="entry name" value="RNGMNOXGNASE"/>
</dbReference>
<protein>
    <recommendedName>
        <fullName evidence="6">FAD-binding domain-containing protein</fullName>
    </recommendedName>
</protein>
<keyword evidence="2" id="KW-0560">Oxidoreductase</keyword>
<dbReference type="InterPro" id="IPR036188">
    <property type="entry name" value="FAD/NAD-bd_sf"/>
</dbReference>
<gene>
    <name evidence="4" type="ORF">PV05_09601</name>
</gene>
<organism evidence="4 5">
    <name type="scientific">Exophiala xenobiotica</name>
    <dbReference type="NCBI Taxonomy" id="348802"/>
    <lineage>
        <taxon>Eukaryota</taxon>
        <taxon>Fungi</taxon>
        <taxon>Dikarya</taxon>
        <taxon>Ascomycota</taxon>
        <taxon>Pezizomycotina</taxon>
        <taxon>Eurotiomycetes</taxon>
        <taxon>Chaetothyriomycetidae</taxon>
        <taxon>Chaetothyriales</taxon>
        <taxon>Herpotrichiellaceae</taxon>
        <taxon>Exophiala</taxon>
    </lineage>
</organism>
<evidence type="ECO:0000313" key="5">
    <source>
        <dbReference type="Proteomes" id="UP000054342"/>
    </source>
</evidence>
<dbReference type="PANTHER" id="PTHR13789">
    <property type="entry name" value="MONOOXYGENASE"/>
    <property type="match status" value="1"/>
</dbReference>
<evidence type="ECO:0000313" key="4">
    <source>
        <dbReference type="EMBL" id="KIW50814.1"/>
    </source>
</evidence>
<dbReference type="EMBL" id="KN847322">
    <property type="protein sequence ID" value="KIW50814.1"/>
    <property type="molecule type" value="Genomic_DNA"/>
</dbReference>